<proteinExistence type="inferred from homology"/>
<dbReference type="Gene3D" id="3.40.50.720">
    <property type="entry name" value="NAD(P)-binding Rossmann-like Domain"/>
    <property type="match status" value="1"/>
</dbReference>
<sequence>MSSGTIEDLPPPTELPPSPALAGGSKPLGGRVALVTGASRGIGAAVAVELGRLGARCVLVARTQGGLEETDDAIREAGGEGATLLPFDLGKGAERIDAIGPSIYERFGRLDILVHAAGALGTLTPVAHITPRDWDDVIGVNLTATWRLIRTCDPVLRASDAGRAVLLTTNRVPEPKAYWGAYGATKAGMEHLALTWAQEAATAALRVNLVDPGAVATRMRATAYPGENPDSITQPAEAAGAIVALCLPGETRNGEIIRVPRKGSAPV</sequence>
<dbReference type="InterPro" id="IPR036291">
    <property type="entry name" value="NAD(P)-bd_dom_sf"/>
</dbReference>
<comment type="similarity">
    <text evidence="1">Belongs to the short-chain dehydrogenases/reductases (SDR) family.</text>
</comment>
<dbReference type="PRINTS" id="PR00081">
    <property type="entry name" value="GDHRDH"/>
</dbReference>
<evidence type="ECO:0000256" key="3">
    <source>
        <dbReference type="SAM" id="MobiDB-lite"/>
    </source>
</evidence>
<organism evidence="4 5">
    <name type="scientific">Roseomonas elaeocarpi</name>
    <dbReference type="NCBI Taxonomy" id="907779"/>
    <lineage>
        <taxon>Bacteria</taxon>
        <taxon>Pseudomonadati</taxon>
        <taxon>Pseudomonadota</taxon>
        <taxon>Alphaproteobacteria</taxon>
        <taxon>Acetobacterales</taxon>
        <taxon>Roseomonadaceae</taxon>
        <taxon>Roseomonas</taxon>
    </lineage>
</organism>
<evidence type="ECO:0000313" key="4">
    <source>
        <dbReference type="EMBL" id="MFC0407841.1"/>
    </source>
</evidence>
<evidence type="ECO:0000313" key="5">
    <source>
        <dbReference type="Proteomes" id="UP001589865"/>
    </source>
</evidence>
<dbReference type="PANTHER" id="PTHR44196">
    <property type="entry name" value="DEHYDROGENASE/REDUCTASE SDR FAMILY MEMBER 7B"/>
    <property type="match status" value="1"/>
</dbReference>
<gene>
    <name evidence="4" type="ORF">ACFFGY_06240</name>
</gene>
<accession>A0ABV6JQ39</accession>
<evidence type="ECO:0000256" key="1">
    <source>
        <dbReference type="ARBA" id="ARBA00006484"/>
    </source>
</evidence>
<evidence type="ECO:0000256" key="2">
    <source>
        <dbReference type="ARBA" id="ARBA00023002"/>
    </source>
</evidence>
<dbReference type="InterPro" id="IPR002347">
    <property type="entry name" value="SDR_fam"/>
</dbReference>
<dbReference type="SUPFAM" id="SSF51735">
    <property type="entry name" value="NAD(P)-binding Rossmann-fold domains"/>
    <property type="match status" value="1"/>
</dbReference>
<feature type="compositionally biased region" description="Pro residues" evidence="3">
    <location>
        <begin position="9"/>
        <end position="19"/>
    </location>
</feature>
<protein>
    <submittedName>
        <fullName evidence="4">SDR family NAD(P)-dependent oxidoreductase</fullName>
    </submittedName>
</protein>
<dbReference type="RefSeq" id="WP_377043568.1">
    <property type="nucleotide sequence ID" value="NZ_JBHLUN010000005.1"/>
</dbReference>
<reference evidence="4 5" key="1">
    <citation type="submission" date="2024-09" db="EMBL/GenBank/DDBJ databases">
        <authorList>
            <person name="Sun Q."/>
            <person name="Mori K."/>
        </authorList>
    </citation>
    <scope>NUCLEOTIDE SEQUENCE [LARGE SCALE GENOMIC DNA]</scope>
    <source>
        <strain evidence="4 5">TBRC 5777</strain>
    </source>
</reference>
<comment type="caution">
    <text evidence="4">The sequence shown here is derived from an EMBL/GenBank/DDBJ whole genome shotgun (WGS) entry which is preliminary data.</text>
</comment>
<dbReference type="EMBL" id="JBHLUN010000005">
    <property type="protein sequence ID" value="MFC0407841.1"/>
    <property type="molecule type" value="Genomic_DNA"/>
</dbReference>
<keyword evidence="2" id="KW-0560">Oxidoreductase</keyword>
<name>A0ABV6JQ39_9PROT</name>
<dbReference type="PANTHER" id="PTHR44196:SF1">
    <property type="entry name" value="DEHYDROGENASE_REDUCTASE SDR FAMILY MEMBER 7B"/>
    <property type="match status" value="1"/>
</dbReference>
<keyword evidence="5" id="KW-1185">Reference proteome</keyword>
<dbReference type="Proteomes" id="UP001589865">
    <property type="component" value="Unassembled WGS sequence"/>
</dbReference>
<feature type="region of interest" description="Disordered" evidence="3">
    <location>
        <begin position="1"/>
        <end position="23"/>
    </location>
</feature>
<dbReference type="Pfam" id="PF00106">
    <property type="entry name" value="adh_short"/>
    <property type="match status" value="1"/>
</dbReference>